<evidence type="ECO:0000256" key="2">
    <source>
        <dbReference type="SAM" id="SignalP"/>
    </source>
</evidence>
<gene>
    <name evidence="3" type="primary">OJ1119_A04.107</name>
</gene>
<feature type="compositionally biased region" description="Low complexity" evidence="1">
    <location>
        <begin position="294"/>
        <end position="303"/>
    </location>
</feature>
<protein>
    <submittedName>
        <fullName evidence="3">Uncharacterized protein</fullName>
    </submittedName>
</protein>
<feature type="region of interest" description="Disordered" evidence="1">
    <location>
        <begin position="89"/>
        <end position="143"/>
    </location>
</feature>
<feature type="compositionally biased region" description="Low complexity" evidence="1">
    <location>
        <begin position="200"/>
        <end position="211"/>
    </location>
</feature>
<proteinExistence type="predicted"/>
<organism evidence="3 4">
    <name type="scientific">Oryza sativa subsp. japonica</name>
    <name type="common">Rice</name>
    <dbReference type="NCBI Taxonomy" id="39947"/>
    <lineage>
        <taxon>Eukaryota</taxon>
        <taxon>Viridiplantae</taxon>
        <taxon>Streptophyta</taxon>
        <taxon>Embryophyta</taxon>
        <taxon>Tracheophyta</taxon>
        <taxon>Spermatophyta</taxon>
        <taxon>Magnoliopsida</taxon>
        <taxon>Liliopsida</taxon>
        <taxon>Poales</taxon>
        <taxon>Poaceae</taxon>
        <taxon>BOP clade</taxon>
        <taxon>Oryzoideae</taxon>
        <taxon>Oryzeae</taxon>
        <taxon>Oryzinae</taxon>
        <taxon>Oryza</taxon>
        <taxon>Oryza sativa</taxon>
    </lineage>
</organism>
<evidence type="ECO:0000256" key="1">
    <source>
        <dbReference type="SAM" id="MobiDB-lite"/>
    </source>
</evidence>
<feature type="compositionally biased region" description="Basic residues" evidence="1">
    <location>
        <begin position="228"/>
        <end position="248"/>
    </location>
</feature>
<feature type="compositionally biased region" description="Low complexity" evidence="1">
    <location>
        <begin position="38"/>
        <end position="47"/>
    </location>
</feature>
<feature type="region of interest" description="Disordered" evidence="1">
    <location>
        <begin position="19"/>
        <end position="63"/>
    </location>
</feature>
<keyword evidence="2" id="KW-0732">Signal</keyword>
<feature type="chain" id="PRO_5004309424" evidence="2">
    <location>
        <begin position="23"/>
        <end position="303"/>
    </location>
</feature>
<name>Q8H5K7_ORYSJ</name>
<reference evidence="4" key="2">
    <citation type="journal article" date="2008" name="Nucleic Acids Res.">
        <title>The rice annotation project database (RAP-DB): 2008 update.</title>
        <authorList>
            <consortium name="The rice annotation project (RAP)"/>
        </authorList>
    </citation>
    <scope>GENOME REANNOTATION</scope>
    <source>
        <strain evidence="4">cv. Nipponbare</strain>
    </source>
</reference>
<dbReference type="Proteomes" id="UP000000763">
    <property type="component" value="Chromosome 7"/>
</dbReference>
<sequence>MSAYPLFPPLLVSLTLFSQGGGKGAEATPVPHGLSRPSSHAASAAGEGSERGRRGRSRARLSGVEQCTAGGVELGACGSHRGRSWVAAAAGEGRRGRPSPRFSPSPLPHRLGVEEAREAGERGGRRRRRGQRRWRRGGRRRAGELEGVDGDVVAVVELDGAEQGTVVGGKAMRARWGGAWCGLGAAVGGAGRRRRGRVGAEGLPAGPAGSPAHPPLRAVGAGPASPHRPPHIHSPPRRRRGARGRVRASRGELGRDGAAGDDDDAVAARLADRAAGGGSGPRPTGLAQRPPPLLSASLRRPRR</sequence>
<feature type="compositionally biased region" description="Basic residues" evidence="1">
    <location>
        <begin position="124"/>
        <end position="140"/>
    </location>
</feature>
<reference evidence="4" key="1">
    <citation type="journal article" date="2005" name="Nature">
        <title>The map-based sequence of the rice genome.</title>
        <authorList>
            <consortium name="International rice genome sequencing project (IRGSP)"/>
            <person name="Matsumoto T."/>
            <person name="Wu J."/>
            <person name="Kanamori H."/>
            <person name="Katayose Y."/>
            <person name="Fujisawa M."/>
            <person name="Namiki N."/>
            <person name="Mizuno H."/>
            <person name="Yamamoto K."/>
            <person name="Antonio B.A."/>
            <person name="Baba T."/>
            <person name="Sakata K."/>
            <person name="Nagamura Y."/>
            <person name="Aoki H."/>
            <person name="Arikawa K."/>
            <person name="Arita K."/>
            <person name="Bito T."/>
            <person name="Chiden Y."/>
            <person name="Fujitsuka N."/>
            <person name="Fukunaka R."/>
            <person name="Hamada M."/>
            <person name="Harada C."/>
            <person name="Hayashi A."/>
            <person name="Hijishita S."/>
            <person name="Honda M."/>
            <person name="Hosokawa S."/>
            <person name="Ichikawa Y."/>
            <person name="Idonuma A."/>
            <person name="Iijima M."/>
            <person name="Ikeda M."/>
            <person name="Ikeno M."/>
            <person name="Ito K."/>
            <person name="Ito S."/>
            <person name="Ito T."/>
            <person name="Ito Y."/>
            <person name="Ito Y."/>
            <person name="Iwabuchi A."/>
            <person name="Kamiya K."/>
            <person name="Karasawa W."/>
            <person name="Kurita K."/>
            <person name="Katagiri S."/>
            <person name="Kikuta A."/>
            <person name="Kobayashi H."/>
            <person name="Kobayashi N."/>
            <person name="Machita K."/>
            <person name="Maehara T."/>
            <person name="Masukawa M."/>
            <person name="Mizubayashi T."/>
            <person name="Mukai Y."/>
            <person name="Nagasaki H."/>
            <person name="Nagata Y."/>
            <person name="Naito S."/>
            <person name="Nakashima M."/>
            <person name="Nakama Y."/>
            <person name="Nakamichi Y."/>
            <person name="Nakamura M."/>
            <person name="Meguro A."/>
            <person name="Negishi M."/>
            <person name="Ohta I."/>
            <person name="Ohta T."/>
            <person name="Okamoto M."/>
            <person name="Ono N."/>
            <person name="Saji S."/>
            <person name="Sakaguchi M."/>
            <person name="Sakai K."/>
            <person name="Shibata M."/>
            <person name="Shimokawa T."/>
            <person name="Song J."/>
            <person name="Takazaki Y."/>
            <person name="Terasawa K."/>
            <person name="Tsugane M."/>
            <person name="Tsuji K."/>
            <person name="Ueda S."/>
            <person name="Waki K."/>
            <person name="Yamagata H."/>
            <person name="Yamamoto M."/>
            <person name="Yamamoto S."/>
            <person name="Yamane H."/>
            <person name="Yoshiki S."/>
            <person name="Yoshihara R."/>
            <person name="Yukawa K."/>
            <person name="Zhong H."/>
            <person name="Yano M."/>
            <person name="Yuan Q."/>
            <person name="Ouyang S."/>
            <person name="Liu J."/>
            <person name="Jones K.M."/>
            <person name="Gansberger K."/>
            <person name="Moffat K."/>
            <person name="Hill J."/>
            <person name="Bera J."/>
            <person name="Fadrosh D."/>
            <person name="Jin S."/>
            <person name="Johri S."/>
            <person name="Kim M."/>
            <person name="Overton L."/>
            <person name="Reardon M."/>
            <person name="Tsitrin T."/>
            <person name="Vuong H."/>
            <person name="Weaver B."/>
            <person name="Ciecko A."/>
            <person name="Tallon L."/>
            <person name="Jackson J."/>
            <person name="Pai G."/>
            <person name="Aken S.V."/>
            <person name="Utterback T."/>
            <person name="Reidmuller S."/>
            <person name="Feldblyum T."/>
            <person name="Hsiao J."/>
            <person name="Zismann V."/>
            <person name="Iobst S."/>
            <person name="de Vazeille A.R."/>
            <person name="Buell C.R."/>
            <person name="Ying K."/>
            <person name="Li Y."/>
            <person name="Lu T."/>
            <person name="Huang Y."/>
            <person name="Zhao Q."/>
            <person name="Feng Q."/>
            <person name="Zhang L."/>
            <person name="Zhu J."/>
            <person name="Weng Q."/>
            <person name="Mu J."/>
            <person name="Lu Y."/>
            <person name="Fan D."/>
            <person name="Liu Y."/>
            <person name="Guan J."/>
            <person name="Zhang Y."/>
            <person name="Yu S."/>
            <person name="Liu X."/>
            <person name="Zhang Y."/>
            <person name="Hong G."/>
            <person name="Han B."/>
            <person name="Choisne N."/>
            <person name="Demange N."/>
            <person name="Orjeda G."/>
            <person name="Samain S."/>
            <person name="Cattolico L."/>
            <person name="Pelletier E."/>
            <person name="Couloux A."/>
            <person name="Segurens B."/>
            <person name="Wincker P."/>
            <person name="D'Hont A."/>
            <person name="Scarpelli C."/>
            <person name="Weissenbach J."/>
            <person name="Salanoubat M."/>
            <person name="Quetier F."/>
            <person name="Yu Y."/>
            <person name="Kim H.R."/>
            <person name="Rambo T."/>
            <person name="Currie J."/>
            <person name="Collura K."/>
            <person name="Luo M."/>
            <person name="Yang T."/>
            <person name="Ammiraju J.S.S."/>
            <person name="Engler F."/>
            <person name="Soderlund C."/>
            <person name="Wing R.A."/>
            <person name="Palmer L.E."/>
            <person name="de la Bastide M."/>
            <person name="Spiegel L."/>
            <person name="Nascimento L."/>
            <person name="Zutavern T."/>
            <person name="O'Shaughnessy A."/>
            <person name="Dike S."/>
            <person name="Dedhia N."/>
            <person name="Preston R."/>
            <person name="Balija V."/>
            <person name="McCombie W.R."/>
            <person name="Chow T."/>
            <person name="Chen H."/>
            <person name="Chung M."/>
            <person name="Chen C."/>
            <person name="Shaw J."/>
            <person name="Wu H."/>
            <person name="Hsiao K."/>
            <person name="Chao Y."/>
            <person name="Chu M."/>
            <person name="Cheng C."/>
            <person name="Hour A."/>
            <person name="Lee P."/>
            <person name="Lin S."/>
            <person name="Lin Y."/>
            <person name="Liou J."/>
            <person name="Liu S."/>
            <person name="Hsing Y."/>
            <person name="Raghuvanshi S."/>
            <person name="Mohanty A."/>
            <person name="Bharti A.K."/>
            <person name="Gaur A."/>
            <person name="Gupta V."/>
            <person name="Kumar D."/>
            <person name="Ravi V."/>
            <person name="Vij S."/>
            <person name="Kapur A."/>
            <person name="Khurana P."/>
            <person name="Khurana P."/>
            <person name="Khurana J.P."/>
            <person name="Tyagi A.K."/>
            <person name="Gaikwad K."/>
            <person name="Singh A."/>
            <person name="Dalal V."/>
            <person name="Srivastava S."/>
            <person name="Dixit A."/>
            <person name="Pal A.K."/>
            <person name="Ghazi I.A."/>
            <person name="Yadav M."/>
            <person name="Pandit A."/>
            <person name="Bhargava A."/>
            <person name="Sureshbabu K."/>
            <person name="Batra K."/>
            <person name="Sharma T.R."/>
            <person name="Mohapatra T."/>
            <person name="Singh N.K."/>
            <person name="Messing J."/>
            <person name="Nelson A.B."/>
            <person name="Fuks G."/>
            <person name="Kavchok S."/>
            <person name="Keizer G."/>
            <person name="Linton E."/>
            <person name="Llaca V."/>
            <person name="Song R."/>
            <person name="Tanyolac B."/>
            <person name="Young S."/>
            <person name="Ho-Il K."/>
            <person name="Hahn J.H."/>
            <person name="Sangsakoo G."/>
            <person name="Vanavichit A."/>
            <person name="de Mattos Luiz.A.T."/>
            <person name="Zimmer P.D."/>
            <person name="Malone G."/>
            <person name="Dellagostin O."/>
            <person name="de Oliveira A.C."/>
            <person name="Bevan M."/>
            <person name="Bancroft I."/>
            <person name="Minx P."/>
            <person name="Cordum H."/>
            <person name="Wilson R."/>
            <person name="Cheng Z."/>
            <person name="Jin W."/>
            <person name="Jiang J."/>
            <person name="Leong S.A."/>
            <person name="Iwama H."/>
            <person name="Gojobori T."/>
            <person name="Itoh T."/>
            <person name="Niimura Y."/>
            <person name="Fujii Y."/>
            <person name="Habara T."/>
            <person name="Sakai H."/>
            <person name="Sato Y."/>
            <person name="Wilson G."/>
            <person name="Kumar K."/>
            <person name="McCouch S."/>
            <person name="Juretic N."/>
            <person name="Hoen D."/>
            <person name="Wright S."/>
            <person name="Bruskiewich R."/>
            <person name="Bureau T."/>
            <person name="Miyao A."/>
            <person name="Hirochika H."/>
            <person name="Nishikawa T."/>
            <person name="Kadowaki K."/>
            <person name="Sugiura M."/>
            <person name="Burr B."/>
            <person name="Sasaki T."/>
        </authorList>
    </citation>
    <scope>NUCLEOTIDE SEQUENCE [LARGE SCALE GENOMIC DNA]</scope>
    <source>
        <strain evidence="4">cv. Nipponbare</strain>
    </source>
</reference>
<evidence type="ECO:0000313" key="3">
    <source>
        <dbReference type="EMBL" id="BAC15883.1"/>
    </source>
</evidence>
<feature type="signal peptide" evidence="2">
    <location>
        <begin position="1"/>
        <end position="22"/>
    </location>
</feature>
<accession>Q8H5K7</accession>
<dbReference type="EMBL" id="AP003810">
    <property type="protein sequence ID" value="BAC15883.1"/>
    <property type="molecule type" value="Genomic_DNA"/>
</dbReference>
<evidence type="ECO:0000313" key="4">
    <source>
        <dbReference type="Proteomes" id="UP000000763"/>
    </source>
</evidence>
<feature type="compositionally biased region" description="Basic and acidic residues" evidence="1">
    <location>
        <begin position="111"/>
        <end position="123"/>
    </location>
</feature>
<feature type="region of interest" description="Disordered" evidence="1">
    <location>
        <begin position="197"/>
        <end position="303"/>
    </location>
</feature>
<dbReference type="AlphaFoldDB" id="Q8H5K7"/>